<dbReference type="InterPro" id="IPR009915">
    <property type="entry name" value="NnrU_dom"/>
</dbReference>
<dbReference type="GO" id="GO:0016020">
    <property type="term" value="C:membrane"/>
    <property type="evidence" value="ECO:0007669"/>
    <property type="project" value="UniProtKB-SubCell"/>
</dbReference>
<dbReference type="EMBL" id="CP003811">
    <property type="protein sequence ID" value="AIQ90743.1"/>
    <property type="molecule type" value="Genomic_DNA"/>
</dbReference>
<keyword evidence="3 5" id="KW-1133">Transmembrane helix</keyword>
<dbReference type="KEGG" id="mor:MOC_2988"/>
<evidence type="ECO:0000256" key="2">
    <source>
        <dbReference type="ARBA" id="ARBA00022692"/>
    </source>
</evidence>
<name>A0A089NY40_9HYPH</name>
<proteinExistence type="predicted"/>
<evidence type="ECO:0000256" key="4">
    <source>
        <dbReference type="ARBA" id="ARBA00023136"/>
    </source>
</evidence>
<keyword evidence="8" id="KW-1185">Reference proteome</keyword>
<feature type="transmembrane region" description="Helical" evidence="5">
    <location>
        <begin position="134"/>
        <end position="154"/>
    </location>
</feature>
<feature type="transmembrane region" description="Helical" evidence="5">
    <location>
        <begin position="67"/>
        <end position="90"/>
    </location>
</feature>
<dbReference type="Pfam" id="PF07298">
    <property type="entry name" value="NnrU"/>
    <property type="match status" value="1"/>
</dbReference>
<organism evidence="7 8">
    <name type="scientific">Methylobacterium oryzae CBMB20</name>
    <dbReference type="NCBI Taxonomy" id="693986"/>
    <lineage>
        <taxon>Bacteria</taxon>
        <taxon>Pseudomonadati</taxon>
        <taxon>Pseudomonadota</taxon>
        <taxon>Alphaproteobacteria</taxon>
        <taxon>Hyphomicrobiales</taxon>
        <taxon>Methylobacteriaceae</taxon>
        <taxon>Methylobacterium</taxon>
    </lineage>
</organism>
<evidence type="ECO:0000256" key="1">
    <source>
        <dbReference type="ARBA" id="ARBA00004141"/>
    </source>
</evidence>
<evidence type="ECO:0000259" key="6">
    <source>
        <dbReference type="Pfam" id="PF07298"/>
    </source>
</evidence>
<reference evidence="7 8" key="1">
    <citation type="journal article" date="2014" name="PLoS ONE">
        <title>Genome Information of Methylobacterium oryzae, a Plant-Probiotic Methylotroph in the Phyllosphere.</title>
        <authorList>
            <person name="Kwak M.J."/>
            <person name="Jeong H."/>
            <person name="Madhaiyan M."/>
            <person name="Lee Y."/>
            <person name="Sa T.M."/>
            <person name="Oh T.K."/>
            <person name="Kim J.F."/>
        </authorList>
    </citation>
    <scope>NUCLEOTIDE SEQUENCE [LARGE SCALE GENOMIC DNA]</scope>
    <source>
        <strain evidence="7 8">CBMB20</strain>
    </source>
</reference>
<dbReference type="RefSeq" id="WP_012319536.1">
    <property type="nucleotide sequence ID" value="NZ_CP003811.1"/>
</dbReference>
<sequence>MSEFGLALAAFLAAHSVPAAPSLRARLVESLGRRAYLAAYSVLSLALLAWLVAAARRADAVPLWQPAAWQWYVPLAVMPAALFLVVSGLLEPNPLSVSLCPGVEPGPITAITRHPVLWGFLLWAASHVPPNGDLVAVVLFGTMVAFSLVGFVLLDAKARRRLGPARWRAMSRATSVLPFVALLSGRATLAPSRGSLIALASALALYAWFLAQGHALLIGPDPLASLRGLG</sequence>
<keyword evidence="2 5" id="KW-0812">Transmembrane</keyword>
<gene>
    <name evidence="7" type="ORF">MOC_2988</name>
</gene>
<dbReference type="AlphaFoldDB" id="A0A089NY40"/>
<evidence type="ECO:0000256" key="3">
    <source>
        <dbReference type="ARBA" id="ARBA00022989"/>
    </source>
</evidence>
<dbReference type="GeneID" id="6138619"/>
<evidence type="ECO:0000313" key="7">
    <source>
        <dbReference type="EMBL" id="AIQ90743.1"/>
    </source>
</evidence>
<feature type="domain" description="NnrU" evidence="6">
    <location>
        <begin position="5"/>
        <end position="222"/>
    </location>
</feature>
<evidence type="ECO:0000256" key="5">
    <source>
        <dbReference type="SAM" id="Phobius"/>
    </source>
</evidence>
<dbReference type="HOGENOM" id="CLU_104582_0_0_5"/>
<dbReference type="STRING" id="693986.MOC_2988"/>
<dbReference type="eggNOG" id="COG4094">
    <property type="taxonomic scope" value="Bacteria"/>
</dbReference>
<accession>A0A089NY40</accession>
<evidence type="ECO:0000313" key="8">
    <source>
        <dbReference type="Proteomes" id="UP000029492"/>
    </source>
</evidence>
<protein>
    <submittedName>
        <fullName evidence="7">NnrUfamily protein</fullName>
    </submittedName>
</protein>
<keyword evidence="4 5" id="KW-0472">Membrane</keyword>
<dbReference type="Proteomes" id="UP000029492">
    <property type="component" value="Chromosome"/>
</dbReference>
<feature type="transmembrane region" description="Helical" evidence="5">
    <location>
        <begin position="196"/>
        <end position="217"/>
    </location>
</feature>
<feature type="transmembrane region" description="Helical" evidence="5">
    <location>
        <begin position="35"/>
        <end position="55"/>
    </location>
</feature>
<comment type="subcellular location">
    <subcellularLocation>
        <location evidence="1">Membrane</location>
        <topology evidence="1">Multi-pass membrane protein</topology>
    </subcellularLocation>
</comment>